<dbReference type="VEuPathDB" id="TriTrypDB:BSAL_52790"/>
<evidence type="ECO:0000313" key="3">
    <source>
        <dbReference type="Proteomes" id="UP000051952"/>
    </source>
</evidence>
<name>A0A0S4II79_BODSA</name>
<evidence type="ECO:0000313" key="2">
    <source>
        <dbReference type="EMBL" id="CUE71023.1"/>
    </source>
</evidence>
<dbReference type="AlphaFoldDB" id="A0A0S4II79"/>
<dbReference type="EMBL" id="CYKH01000097">
    <property type="protein sequence ID" value="CUE71023.1"/>
    <property type="molecule type" value="Genomic_DNA"/>
</dbReference>
<dbReference type="Proteomes" id="UP000051952">
    <property type="component" value="Unassembled WGS sequence"/>
</dbReference>
<reference evidence="3" key="1">
    <citation type="submission" date="2015-09" db="EMBL/GenBank/DDBJ databases">
        <authorList>
            <consortium name="Pathogen Informatics"/>
        </authorList>
    </citation>
    <scope>NUCLEOTIDE SEQUENCE [LARGE SCALE GENOMIC DNA]</scope>
    <source>
        <strain evidence="3">Lake Konstanz</strain>
    </source>
</reference>
<organism evidence="2 3">
    <name type="scientific">Bodo saltans</name>
    <name type="common">Flagellated protozoan</name>
    <dbReference type="NCBI Taxonomy" id="75058"/>
    <lineage>
        <taxon>Eukaryota</taxon>
        <taxon>Discoba</taxon>
        <taxon>Euglenozoa</taxon>
        <taxon>Kinetoplastea</taxon>
        <taxon>Metakinetoplastina</taxon>
        <taxon>Eubodonida</taxon>
        <taxon>Bodonidae</taxon>
        <taxon>Bodo</taxon>
    </lineage>
</organism>
<keyword evidence="3" id="KW-1185">Reference proteome</keyword>
<proteinExistence type="predicted"/>
<accession>A0A0S4II79</accession>
<gene>
    <name evidence="2" type="ORF">BSAL_52790</name>
</gene>
<feature type="signal peptide" evidence="1">
    <location>
        <begin position="1"/>
        <end position="20"/>
    </location>
</feature>
<sequence>MTMPPLLLGFILFSERFATAPQTKKRTETLRILSTPIVWRSGEIPFELLPGKRVDEISLRRQNHCVCFAVLIQCQKEKKKVLKFMFPHPSLRQSIIPLLHTFFFQALLFFFSPLLLSPSASSGVTASQTIVRGVLPSLSLSIFLLYRNTEVGEAPTILPSFTTNATLRTTNFKGGLKFLYHNKEYWENYFWLRCRDY</sequence>
<protein>
    <recommendedName>
        <fullName evidence="4">Membrane-associated protein</fullName>
    </recommendedName>
</protein>
<keyword evidence="1" id="KW-0732">Signal</keyword>
<evidence type="ECO:0000256" key="1">
    <source>
        <dbReference type="SAM" id="SignalP"/>
    </source>
</evidence>
<evidence type="ECO:0008006" key="4">
    <source>
        <dbReference type="Google" id="ProtNLM"/>
    </source>
</evidence>
<feature type="chain" id="PRO_5006621318" description="Membrane-associated protein" evidence="1">
    <location>
        <begin position="21"/>
        <end position="197"/>
    </location>
</feature>